<gene>
    <name evidence="2" type="ORF">PENTCL1PPCAC_19916</name>
</gene>
<keyword evidence="1" id="KW-0812">Transmembrane</keyword>
<comment type="caution">
    <text evidence="2">The sequence shown here is derived from an EMBL/GenBank/DDBJ whole genome shotgun (WGS) entry which is preliminary data.</text>
</comment>
<sequence>VTTCFMSTMLIAHIILMIRGIPNQSKRAQINIQRATNILSIQFSTFILFLLVPILILQSQALKVFEHFGPYPFLTAVAFFFCHGLFILIISLIMSRDHRLTIALFLGAKNTLVNVIA</sequence>
<feature type="non-terminal residue" evidence="2">
    <location>
        <position position="1"/>
    </location>
</feature>
<dbReference type="AlphaFoldDB" id="A0AAV5TTL0"/>
<organism evidence="2 3">
    <name type="scientific">Pristionchus entomophagus</name>
    <dbReference type="NCBI Taxonomy" id="358040"/>
    <lineage>
        <taxon>Eukaryota</taxon>
        <taxon>Metazoa</taxon>
        <taxon>Ecdysozoa</taxon>
        <taxon>Nematoda</taxon>
        <taxon>Chromadorea</taxon>
        <taxon>Rhabditida</taxon>
        <taxon>Rhabditina</taxon>
        <taxon>Diplogasteromorpha</taxon>
        <taxon>Diplogasteroidea</taxon>
        <taxon>Neodiplogasteridae</taxon>
        <taxon>Pristionchus</taxon>
    </lineage>
</organism>
<feature type="non-terminal residue" evidence="2">
    <location>
        <position position="117"/>
    </location>
</feature>
<evidence type="ECO:0000313" key="3">
    <source>
        <dbReference type="Proteomes" id="UP001432027"/>
    </source>
</evidence>
<dbReference type="EMBL" id="BTSX01000004">
    <property type="protein sequence ID" value="GMS97741.1"/>
    <property type="molecule type" value="Genomic_DNA"/>
</dbReference>
<protein>
    <recommendedName>
        <fullName evidence="4">G protein-coupled receptor</fullName>
    </recommendedName>
</protein>
<reference evidence="2" key="1">
    <citation type="submission" date="2023-10" db="EMBL/GenBank/DDBJ databases">
        <title>Genome assembly of Pristionchus species.</title>
        <authorList>
            <person name="Yoshida K."/>
            <person name="Sommer R.J."/>
        </authorList>
    </citation>
    <scope>NUCLEOTIDE SEQUENCE</scope>
    <source>
        <strain evidence="2">RS0144</strain>
    </source>
</reference>
<name>A0AAV5TTL0_9BILA</name>
<evidence type="ECO:0000256" key="1">
    <source>
        <dbReference type="SAM" id="Phobius"/>
    </source>
</evidence>
<feature type="transmembrane region" description="Helical" evidence="1">
    <location>
        <begin position="43"/>
        <end position="61"/>
    </location>
</feature>
<accession>A0AAV5TTL0</accession>
<keyword evidence="1" id="KW-0472">Membrane</keyword>
<evidence type="ECO:0000313" key="2">
    <source>
        <dbReference type="EMBL" id="GMS97741.1"/>
    </source>
</evidence>
<feature type="transmembrane region" description="Helical" evidence="1">
    <location>
        <begin position="73"/>
        <end position="94"/>
    </location>
</feature>
<dbReference type="Proteomes" id="UP001432027">
    <property type="component" value="Unassembled WGS sequence"/>
</dbReference>
<keyword evidence="3" id="KW-1185">Reference proteome</keyword>
<proteinExistence type="predicted"/>
<keyword evidence="1" id="KW-1133">Transmembrane helix</keyword>
<feature type="transmembrane region" description="Helical" evidence="1">
    <location>
        <begin position="6"/>
        <end position="22"/>
    </location>
</feature>
<evidence type="ECO:0008006" key="4">
    <source>
        <dbReference type="Google" id="ProtNLM"/>
    </source>
</evidence>